<keyword evidence="5" id="KW-1185">Reference proteome</keyword>
<dbReference type="GO" id="GO:0004190">
    <property type="term" value="F:aspartic-type endopeptidase activity"/>
    <property type="evidence" value="ECO:0007669"/>
    <property type="project" value="UniProtKB-EC"/>
</dbReference>
<dbReference type="EMBL" id="JARXVQ010000001">
    <property type="protein sequence ID" value="MDH6180342.1"/>
    <property type="molecule type" value="Genomic_DNA"/>
</dbReference>
<keyword evidence="4" id="KW-0489">Methyltransferase</keyword>
<organism evidence="4 5">
    <name type="scientific">Antiquaquibacter oligotrophicus</name>
    <dbReference type="NCBI Taxonomy" id="2880260"/>
    <lineage>
        <taxon>Bacteria</taxon>
        <taxon>Bacillati</taxon>
        <taxon>Actinomycetota</taxon>
        <taxon>Actinomycetes</taxon>
        <taxon>Micrococcales</taxon>
        <taxon>Microbacteriaceae</taxon>
        <taxon>Antiquaquibacter</taxon>
    </lineage>
</organism>
<comment type="caution">
    <text evidence="4">The sequence shown here is derived from an EMBL/GenBank/DDBJ whole genome shotgun (WGS) entry which is preliminary data.</text>
</comment>
<dbReference type="InterPro" id="IPR000045">
    <property type="entry name" value="Prepilin_IV_endopep_pep"/>
</dbReference>
<keyword evidence="4" id="KW-0378">Hydrolase</keyword>
<evidence type="ECO:0000259" key="3">
    <source>
        <dbReference type="Pfam" id="PF01478"/>
    </source>
</evidence>
<comment type="similarity">
    <text evidence="1">Belongs to the peptidase A24 family.</text>
</comment>
<dbReference type="PANTHER" id="PTHR30487:SF0">
    <property type="entry name" value="PREPILIN LEADER PEPTIDASE_N-METHYLTRANSFERASE-RELATED"/>
    <property type="match status" value="1"/>
</dbReference>
<dbReference type="Proteomes" id="UP001160142">
    <property type="component" value="Unassembled WGS sequence"/>
</dbReference>
<feature type="domain" description="Prepilin type IV endopeptidase peptidase" evidence="3">
    <location>
        <begin position="49"/>
        <end position="142"/>
    </location>
</feature>
<dbReference type="EC" id="2.1.1.-" evidence="4"/>
<keyword evidence="2" id="KW-0472">Membrane</keyword>
<dbReference type="InterPro" id="IPR050882">
    <property type="entry name" value="Prepilin_peptidase/N-MTase"/>
</dbReference>
<accession>A0ABT6KML1</accession>
<protein>
    <submittedName>
        <fullName evidence="4">Leader peptidase (Prepilin peptidase)/N-methyltransferase</fullName>
        <ecNumber evidence="4">2.1.1.-</ecNumber>
        <ecNumber evidence="4">3.4.23.43</ecNumber>
    </submittedName>
</protein>
<feature type="transmembrane region" description="Helical" evidence="2">
    <location>
        <begin position="116"/>
        <end position="142"/>
    </location>
</feature>
<evidence type="ECO:0000256" key="2">
    <source>
        <dbReference type="SAM" id="Phobius"/>
    </source>
</evidence>
<sequence>MHAAFGTPASRDLPIVALLLTVAFAGFGDSPLVALAACLAIVTPRLYRHDVLEHRLPNRLIVPGYPLAIASLFAAALPRGEVPWVALGAGGVMFTLFLVLALAGGMGMGDVKLAGLLGLSAGALGAEAAIASVGVAFFLGGLQAVAARRHRERSIPFGPSLLAGYWTTVTAAAAWA</sequence>
<dbReference type="Gene3D" id="1.20.120.1220">
    <property type="match status" value="1"/>
</dbReference>
<proteinExistence type="inferred from homology"/>
<keyword evidence="2" id="KW-0812">Transmembrane</keyword>
<dbReference type="GO" id="GO:0032259">
    <property type="term" value="P:methylation"/>
    <property type="evidence" value="ECO:0007669"/>
    <property type="project" value="UniProtKB-KW"/>
</dbReference>
<dbReference type="EC" id="3.4.23.43" evidence="4"/>
<dbReference type="Pfam" id="PF01478">
    <property type="entry name" value="Peptidase_A24"/>
    <property type="match status" value="1"/>
</dbReference>
<evidence type="ECO:0000313" key="4">
    <source>
        <dbReference type="EMBL" id="MDH6180342.1"/>
    </source>
</evidence>
<gene>
    <name evidence="4" type="ORF">M2152_000524</name>
</gene>
<keyword evidence="4" id="KW-0808">Transferase</keyword>
<feature type="transmembrane region" description="Helical" evidence="2">
    <location>
        <begin position="84"/>
        <end position="104"/>
    </location>
</feature>
<reference evidence="4 5" key="1">
    <citation type="submission" date="2023-04" db="EMBL/GenBank/DDBJ databases">
        <title>Genome Encyclopedia of Bacteria and Archaea VI: Functional Genomics of Type Strains.</title>
        <authorList>
            <person name="Whitman W."/>
        </authorList>
    </citation>
    <scope>NUCLEOTIDE SEQUENCE [LARGE SCALE GENOMIC DNA]</scope>
    <source>
        <strain evidence="4 5">SG_E_30_P1</strain>
    </source>
</reference>
<keyword evidence="2" id="KW-1133">Transmembrane helix</keyword>
<name>A0ABT6KML1_9MICO</name>
<evidence type="ECO:0000313" key="5">
    <source>
        <dbReference type="Proteomes" id="UP001160142"/>
    </source>
</evidence>
<dbReference type="PANTHER" id="PTHR30487">
    <property type="entry name" value="TYPE 4 PREPILIN-LIKE PROTEINS LEADER PEPTIDE-PROCESSING ENZYME"/>
    <property type="match status" value="1"/>
</dbReference>
<dbReference type="GO" id="GO:0008168">
    <property type="term" value="F:methyltransferase activity"/>
    <property type="evidence" value="ECO:0007669"/>
    <property type="project" value="UniProtKB-KW"/>
</dbReference>
<evidence type="ECO:0000256" key="1">
    <source>
        <dbReference type="ARBA" id="ARBA00005801"/>
    </source>
</evidence>
<dbReference type="RefSeq" id="WP_322132700.1">
    <property type="nucleotide sequence ID" value="NZ_CP085036.1"/>
</dbReference>